<reference evidence="4" key="1">
    <citation type="submission" date="2016-11" db="UniProtKB">
        <authorList>
            <consortium name="WormBaseParasite"/>
        </authorList>
    </citation>
    <scope>IDENTIFICATION</scope>
</reference>
<feature type="region of interest" description="Disordered" evidence="2">
    <location>
        <begin position="1005"/>
        <end position="1081"/>
    </location>
</feature>
<name>A0A1I8C0Y5_MELHA</name>
<proteinExistence type="predicted"/>
<evidence type="ECO:0000256" key="1">
    <source>
        <dbReference type="SAM" id="Coils"/>
    </source>
</evidence>
<evidence type="ECO:0000313" key="3">
    <source>
        <dbReference type="Proteomes" id="UP000095281"/>
    </source>
</evidence>
<accession>A0A1I8C0Y5</accession>
<dbReference type="AlphaFoldDB" id="A0A1I8C0Y5"/>
<feature type="compositionally biased region" description="Basic and acidic residues" evidence="2">
    <location>
        <begin position="1005"/>
        <end position="1025"/>
    </location>
</feature>
<feature type="compositionally biased region" description="Polar residues" evidence="2">
    <location>
        <begin position="862"/>
        <end position="880"/>
    </location>
</feature>
<keyword evidence="3" id="KW-1185">Reference proteome</keyword>
<sequence length="1097" mass="126402">MNIDNEGMFLSNVGICVGVAKDGRFKLAHLVVLERPQYVFTFPWQSGEHFETGSWYRQVRVKDEQSAITKTYWKLIEDEFIPTILVRAGERLTLIEVSLPIFFAPDLSLFSSLQLRTSKFGQKPICPLFGQESVQILDLPVDGFTDRNGNLPIPGTLYCVRVQISFTPGLIPIWMYNQNYAGILDSFHWTSAFLSEDSICTDIFKSYRIDGLVIEKVTRKIASNQILHYYLILQENAKDFPPRIAIAVGQNEDKYGDGKSLSVGDWISFLPIMLDCYTFPVLFALQCPSSNTITNKHLKLFKESGGDYKLTLKITDEYLACIQSEENTNNCRLPVLGLLVDPFNCSKDILNKLGHRITIEIRPQWHLEKGVVIWTVLDSCESSRMPVLETKKCFKNTGSVDNFAINDNNDNLNNFSASLTGLNKLSFGSKRILAAYFTYKCSTNCFVFFEFCEITNTFSTRHDIPLQPNSIRNITIGEWFFIDIECISNKSQPIIVKSIVPTSPRVETRIRHNICAQFRGGGYAVVKFWHCSDQYCAGSKFYSDPDKIWWPDLCVKCFPKETTNISPLNEVIITTIRSFPLPINLSKSINNLENCSPISSLYLSEDMGNTHYRPYSAYALSRNSNCGSSTASNYSTTHSNNKNNINSKSSESLFIKNRKIPIREQERREKLEQRERIDKLQKMLEIREKAKYEELKSSKIAKSQKLGGSRCSIFSNGYRQYEQKKQNNINTTSSRTTLSEKQQNLYQNDYQDIQHNKQQNNNKNKEKENNQNIQQNNQNISQNKFKTKHQNVHQNIQEDFNQNFTQNIQENKQNVQQNKLKNKNQNIQQKEVHHIQQNKQPKPINKCFSVQKTKTFNVDNVDKSTTTSYSTLKNNETNQNNKDDLSSNNSLLNETLEIQMSESSDDEGITEEAQQKQRQPFFGDIFYHQNAEIEILDENLIAAEFSSLKVSDDTQTKQVLEEEPGGFGYSRRRRFDFEQKANQEQQKIENPFRTFQICSNNFGKESKKENNKKVQNKGKVEKSESVDFSIDEALNASLSDDEKNEEDDKDNEDVFEYDEEEMSEEEQEEEEEEYADYSGSRTSILKSAQPVCYVFEE</sequence>
<feature type="compositionally biased region" description="Low complexity" evidence="2">
    <location>
        <begin position="639"/>
        <end position="650"/>
    </location>
</feature>
<feature type="region of interest" description="Disordered" evidence="2">
    <location>
        <begin position="862"/>
        <end position="888"/>
    </location>
</feature>
<keyword evidence="1" id="KW-0175">Coiled coil</keyword>
<evidence type="ECO:0000313" key="4">
    <source>
        <dbReference type="WBParaSite" id="MhA1_Contig945.frz3.gene17"/>
    </source>
</evidence>
<evidence type="ECO:0000256" key="2">
    <source>
        <dbReference type="SAM" id="MobiDB-lite"/>
    </source>
</evidence>
<dbReference type="WBParaSite" id="MhA1_Contig945.frz3.gene17">
    <property type="protein sequence ID" value="MhA1_Contig945.frz3.gene17"/>
    <property type="gene ID" value="MhA1_Contig945.frz3.gene17"/>
</dbReference>
<feature type="coiled-coil region" evidence="1">
    <location>
        <begin position="750"/>
        <end position="783"/>
    </location>
</feature>
<feature type="region of interest" description="Disordered" evidence="2">
    <location>
        <begin position="630"/>
        <end position="650"/>
    </location>
</feature>
<dbReference type="Proteomes" id="UP000095281">
    <property type="component" value="Unplaced"/>
</dbReference>
<organism evidence="3 4">
    <name type="scientific">Meloidogyne hapla</name>
    <name type="common">Root-knot nematode worm</name>
    <dbReference type="NCBI Taxonomy" id="6305"/>
    <lineage>
        <taxon>Eukaryota</taxon>
        <taxon>Metazoa</taxon>
        <taxon>Ecdysozoa</taxon>
        <taxon>Nematoda</taxon>
        <taxon>Chromadorea</taxon>
        <taxon>Rhabditida</taxon>
        <taxon>Tylenchina</taxon>
        <taxon>Tylenchomorpha</taxon>
        <taxon>Tylenchoidea</taxon>
        <taxon>Meloidogynidae</taxon>
        <taxon>Meloidogyninae</taxon>
        <taxon>Meloidogyne</taxon>
    </lineage>
</organism>
<protein>
    <submittedName>
        <fullName evidence="4">Uncharacterized protein</fullName>
    </submittedName>
</protein>
<feature type="compositionally biased region" description="Acidic residues" evidence="2">
    <location>
        <begin position="1042"/>
        <end position="1075"/>
    </location>
</feature>